<gene>
    <name evidence="8" type="ORF">J437_LFUL012208</name>
</gene>
<dbReference type="GO" id="GO:0005829">
    <property type="term" value="C:cytosol"/>
    <property type="evidence" value="ECO:0007669"/>
    <property type="project" value="TreeGrafter"/>
</dbReference>
<dbReference type="Pfam" id="PF00069">
    <property type="entry name" value="Pkinase"/>
    <property type="match status" value="1"/>
</dbReference>
<proteinExistence type="inferred from homology"/>
<dbReference type="PROSITE" id="PS50011">
    <property type="entry name" value="PROTEIN_KINASE_DOM"/>
    <property type="match status" value="1"/>
</dbReference>
<comment type="similarity">
    <text evidence="5">Belongs to the protein kinase superfamily. Ser/Thr protein kinase family. GCN2 subfamily.</text>
</comment>
<organism evidence="8 9">
    <name type="scientific">Ladona fulva</name>
    <name type="common">Scarce chaser dragonfly</name>
    <name type="synonym">Libellula fulva</name>
    <dbReference type="NCBI Taxonomy" id="123851"/>
    <lineage>
        <taxon>Eukaryota</taxon>
        <taxon>Metazoa</taxon>
        <taxon>Ecdysozoa</taxon>
        <taxon>Arthropoda</taxon>
        <taxon>Hexapoda</taxon>
        <taxon>Insecta</taxon>
        <taxon>Pterygota</taxon>
        <taxon>Palaeoptera</taxon>
        <taxon>Odonata</taxon>
        <taxon>Epiprocta</taxon>
        <taxon>Anisoptera</taxon>
        <taxon>Libelluloidea</taxon>
        <taxon>Libellulidae</taxon>
        <taxon>Ladona</taxon>
    </lineage>
</organism>
<dbReference type="Gene3D" id="3.30.930.10">
    <property type="entry name" value="Bira Bifunctional Protein, Domain 2"/>
    <property type="match status" value="1"/>
</dbReference>
<feature type="compositionally biased region" description="Acidic residues" evidence="6">
    <location>
        <begin position="43"/>
        <end position="53"/>
    </location>
</feature>
<evidence type="ECO:0000256" key="2">
    <source>
        <dbReference type="ARBA" id="ARBA00022741"/>
    </source>
</evidence>
<feature type="compositionally biased region" description="Polar residues" evidence="6">
    <location>
        <begin position="24"/>
        <end position="40"/>
    </location>
</feature>
<feature type="domain" description="Protein kinase" evidence="7">
    <location>
        <begin position="1"/>
        <end position="328"/>
    </location>
</feature>
<dbReference type="InterPro" id="IPR011009">
    <property type="entry name" value="Kinase-like_dom_sf"/>
</dbReference>
<dbReference type="SUPFAM" id="SSF55681">
    <property type="entry name" value="Class II aaRS and biotin synthetases"/>
    <property type="match status" value="1"/>
</dbReference>
<dbReference type="OrthoDB" id="6778822at2759"/>
<feature type="compositionally biased region" description="Basic and acidic residues" evidence="6">
    <location>
        <begin position="11"/>
        <end position="22"/>
    </location>
</feature>
<protein>
    <recommendedName>
        <fullName evidence="7">Protein kinase domain-containing protein</fullName>
    </recommendedName>
</protein>
<dbReference type="PANTHER" id="PTHR11042">
    <property type="entry name" value="EUKARYOTIC TRANSLATION INITIATION FACTOR 2-ALPHA KINASE EIF2-ALPHA KINASE -RELATED"/>
    <property type="match status" value="1"/>
</dbReference>
<dbReference type="PROSITE" id="PS00108">
    <property type="entry name" value="PROTEIN_KINASE_ST"/>
    <property type="match status" value="1"/>
</dbReference>
<feature type="compositionally biased region" description="Basic and acidic residues" evidence="6">
    <location>
        <begin position="85"/>
        <end position="99"/>
    </location>
</feature>
<dbReference type="GO" id="GO:0004694">
    <property type="term" value="F:eukaryotic translation initiation factor 2alpha kinase activity"/>
    <property type="evidence" value="ECO:0007669"/>
    <property type="project" value="TreeGrafter"/>
</dbReference>
<comment type="caution">
    <text evidence="8">The sequence shown here is derived from an EMBL/GenBank/DDBJ whole genome shotgun (WGS) entry which is preliminary data.</text>
</comment>
<keyword evidence="2" id="KW-0547">Nucleotide-binding</keyword>
<evidence type="ECO:0000256" key="4">
    <source>
        <dbReference type="ARBA" id="ARBA00022840"/>
    </source>
</evidence>
<dbReference type="AlphaFoldDB" id="A0A8K0P8Q3"/>
<name>A0A8K0P8Q3_LADFU</name>
<dbReference type="GO" id="GO:1990625">
    <property type="term" value="P:negative regulation of cytoplasmic translational initiation in response to stress"/>
    <property type="evidence" value="ECO:0007669"/>
    <property type="project" value="TreeGrafter"/>
</dbReference>
<evidence type="ECO:0000313" key="8">
    <source>
        <dbReference type="EMBL" id="KAG8238101.1"/>
    </source>
</evidence>
<dbReference type="InterPro" id="IPR050339">
    <property type="entry name" value="CC_SR_Kinase"/>
</dbReference>
<accession>A0A8K0P8Q3</accession>
<sequence>MIRGGQVNRGSESDDRHPKITVEEPSQWNISFHSGGTQSPSEMESDEEDEDDWITFLSRADTSESIMILEDGSVPTCENKSSGRNTKDESDARIKKSSAADHESVIGGIEVQFMYIQMEFCEKSTLRTAIDGGLYKDKVRVWRLFRELVEGLDHLHQQRMIHRDLKPVNIFLDSNDHVKIGDFGLATTNIITRTGSFVNEQLLESIDTRSGDNRSFLNYFGDGSMTGEVGTALYAAPELFANGRKTIYSQKVDIYSLGIIFFEMCYHPLLTAMERAKVLMSIRLKDIIMPADLNESDMPQQYHIIRWLLNHDPNKRPTSLELLQSDFFPPPQLEETELQEMVRHTLLNPQSKAYKYLVDSCFNQVVTPAEDYTFNMSLHPSNLGFLPPAHKYLLQEAVKEQIVTVFRRHGAICVPTPLLLPSSASHRSLGAKSNAVNGYRMSPPDPSQRNASYVRLMTRSGGIVSLPHDLRMSFARYVAWNGISHLKRYSVDRVYREKHPYGFHPRELYECAFDIVTPDSGIALETFF</sequence>
<dbReference type="PANTHER" id="PTHR11042:SF136">
    <property type="entry name" value="EIF-2-ALPHA KINASE GCN2"/>
    <property type="match status" value="1"/>
</dbReference>
<evidence type="ECO:0000256" key="6">
    <source>
        <dbReference type="SAM" id="MobiDB-lite"/>
    </source>
</evidence>
<feature type="region of interest" description="Disordered" evidence="6">
    <location>
        <begin position="70"/>
        <end position="99"/>
    </location>
</feature>
<evidence type="ECO:0000256" key="3">
    <source>
        <dbReference type="ARBA" id="ARBA00022777"/>
    </source>
</evidence>
<keyword evidence="9" id="KW-1185">Reference proteome</keyword>
<dbReference type="InterPro" id="IPR008271">
    <property type="entry name" value="Ser/Thr_kinase_AS"/>
</dbReference>
<dbReference type="Gene3D" id="1.10.510.10">
    <property type="entry name" value="Transferase(Phosphotransferase) domain 1"/>
    <property type="match status" value="1"/>
</dbReference>
<dbReference type="SUPFAM" id="SSF56112">
    <property type="entry name" value="Protein kinase-like (PK-like)"/>
    <property type="match status" value="1"/>
</dbReference>
<dbReference type="EMBL" id="KZ309282">
    <property type="protein sequence ID" value="KAG8238101.1"/>
    <property type="molecule type" value="Genomic_DNA"/>
</dbReference>
<evidence type="ECO:0000259" key="7">
    <source>
        <dbReference type="PROSITE" id="PS50011"/>
    </source>
</evidence>
<reference evidence="8" key="2">
    <citation type="submission" date="2017-10" db="EMBL/GenBank/DDBJ databases">
        <title>Ladona fulva Genome sequencing and assembly.</title>
        <authorList>
            <person name="Murali S."/>
            <person name="Richards S."/>
            <person name="Bandaranaike D."/>
            <person name="Bellair M."/>
            <person name="Blankenburg K."/>
            <person name="Chao H."/>
            <person name="Dinh H."/>
            <person name="Doddapaneni H."/>
            <person name="Dugan-Rocha S."/>
            <person name="Elkadiri S."/>
            <person name="Gnanaolivu R."/>
            <person name="Hernandez B."/>
            <person name="Skinner E."/>
            <person name="Javaid M."/>
            <person name="Lee S."/>
            <person name="Li M."/>
            <person name="Ming W."/>
            <person name="Munidasa M."/>
            <person name="Muniz J."/>
            <person name="Nguyen L."/>
            <person name="Hughes D."/>
            <person name="Osuji N."/>
            <person name="Pu L.-L."/>
            <person name="Puazo M."/>
            <person name="Qu C."/>
            <person name="Quiroz J."/>
            <person name="Raj R."/>
            <person name="Weissenberger G."/>
            <person name="Xin Y."/>
            <person name="Zou X."/>
            <person name="Han Y."/>
            <person name="Worley K."/>
            <person name="Muzny D."/>
            <person name="Gibbs R."/>
        </authorList>
    </citation>
    <scope>NUCLEOTIDE SEQUENCE</scope>
    <source>
        <strain evidence="8">Sampled in the wild</strain>
    </source>
</reference>
<dbReference type="SMART" id="SM00220">
    <property type="entry name" value="S_TKc"/>
    <property type="match status" value="1"/>
</dbReference>
<reference evidence="8" key="1">
    <citation type="submission" date="2013-04" db="EMBL/GenBank/DDBJ databases">
        <authorList>
            <person name="Qu J."/>
            <person name="Murali S.C."/>
            <person name="Bandaranaike D."/>
            <person name="Bellair M."/>
            <person name="Blankenburg K."/>
            <person name="Chao H."/>
            <person name="Dinh H."/>
            <person name="Doddapaneni H."/>
            <person name="Downs B."/>
            <person name="Dugan-Rocha S."/>
            <person name="Elkadiri S."/>
            <person name="Gnanaolivu R.D."/>
            <person name="Hernandez B."/>
            <person name="Javaid M."/>
            <person name="Jayaseelan J.C."/>
            <person name="Lee S."/>
            <person name="Li M."/>
            <person name="Ming W."/>
            <person name="Munidasa M."/>
            <person name="Muniz J."/>
            <person name="Nguyen L."/>
            <person name="Ongeri F."/>
            <person name="Osuji N."/>
            <person name="Pu L.-L."/>
            <person name="Puazo M."/>
            <person name="Qu C."/>
            <person name="Quiroz J."/>
            <person name="Raj R."/>
            <person name="Weissenberger G."/>
            <person name="Xin Y."/>
            <person name="Zou X."/>
            <person name="Han Y."/>
            <person name="Richards S."/>
            <person name="Worley K."/>
            <person name="Muzny D."/>
            <person name="Gibbs R."/>
        </authorList>
    </citation>
    <scope>NUCLEOTIDE SEQUENCE</scope>
    <source>
        <strain evidence="8">Sampled in the wild</strain>
    </source>
</reference>
<evidence type="ECO:0000313" key="9">
    <source>
        <dbReference type="Proteomes" id="UP000792457"/>
    </source>
</evidence>
<dbReference type="InterPro" id="IPR000719">
    <property type="entry name" value="Prot_kinase_dom"/>
</dbReference>
<feature type="region of interest" description="Disordered" evidence="6">
    <location>
        <begin position="1"/>
        <end position="55"/>
    </location>
</feature>
<dbReference type="InterPro" id="IPR045864">
    <property type="entry name" value="aa-tRNA-synth_II/BPL/LPL"/>
</dbReference>
<dbReference type="GO" id="GO:0005634">
    <property type="term" value="C:nucleus"/>
    <property type="evidence" value="ECO:0007669"/>
    <property type="project" value="TreeGrafter"/>
</dbReference>
<evidence type="ECO:0000256" key="1">
    <source>
        <dbReference type="ARBA" id="ARBA00022679"/>
    </source>
</evidence>
<keyword evidence="3" id="KW-0418">Kinase</keyword>
<evidence type="ECO:0000256" key="5">
    <source>
        <dbReference type="ARBA" id="ARBA00037982"/>
    </source>
</evidence>
<dbReference type="Proteomes" id="UP000792457">
    <property type="component" value="Unassembled WGS sequence"/>
</dbReference>
<keyword evidence="4" id="KW-0067">ATP-binding</keyword>
<keyword evidence="1" id="KW-0808">Transferase</keyword>
<dbReference type="GO" id="GO:0005524">
    <property type="term" value="F:ATP binding"/>
    <property type="evidence" value="ECO:0007669"/>
    <property type="project" value="UniProtKB-KW"/>
</dbReference>